<gene>
    <name evidence="1" type="ORF">GFB47_14055</name>
</gene>
<dbReference type="AlphaFoldDB" id="A0A5Q0TI70"/>
<sequence>MNPLITKLDTIYKPLVKGSRAEQLGLTPAQAGRPFITRFTYAGKVEYYGCFYGSTIESDDSSSGRDFAAEWATWNADSNNVLVTTV</sequence>
<keyword evidence="2" id="KW-1185">Reference proteome</keyword>
<evidence type="ECO:0000313" key="2">
    <source>
        <dbReference type="Proteomes" id="UP000348942"/>
    </source>
</evidence>
<protein>
    <submittedName>
        <fullName evidence="1">Uncharacterized protein</fullName>
    </submittedName>
</protein>
<organism evidence="1 2">
    <name type="scientific">Vibrio algicola</name>
    <dbReference type="NCBI Taxonomy" id="2662262"/>
    <lineage>
        <taxon>Bacteria</taxon>
        <taxon>Pseudomonadati</taxon>
        <taxon>Pseudomonadota</taxon>
        <taxon>Gammaproteobacteria</taxon>
        <taxon>Vibrionales</taxon>
        <taxon>Vibrionaceae</taxon>
        <taxon>Vibrio</taxon>
    </lineage>
</organism>
<proteinExistence type="predicted"/>
<dbReference type="RefSeq" id="WP_153448673.1">
    <property type="nucleotide sequence ID" value="NZ_CP045700.1"/>
</dbReference>
<dbReference type="Proteomes" id="UP000348942">
    <property type="component" value="Chromosome 2"/>
</dbReference>
<accession>A0A5Q0TI70</accession>
<name>A0A5Q0TI70_9VIBR</name>
<reference evidence="1 2" key="1">
    <citation type="submission" date="2019-10" db="EMBL/GenBank/DDBJ databases">
        <title>Vibrio sp. nov., isolated from Coralline algae surface.</title>
        <authorList>
            <person name="Geng Y."/>
            <person name="Zhang X."/>
        </authorList>
    </citation>
    <scope>NUCLEOTIDE SEQUENCE [LARGE SCALE GENOMIC DNA]</scope>
    <source>
        <strain evidence="1 2">SM1977</strain>
    </source>
</reference>
<dbReference type="EMBL" id="CP045700">
    <property type="protein sequence ID" value="QGA66540.1"/>
    <property type="molecule type" value="Genomic_DNA"/>
</dbReference>
<evidence type="ECO:0000313" key="1">
    <source>
        <dbReference type="EMBL" id="QGA66540.1"/>
    </source>
</evidence>